<comment type="caution">
    <text evidence="2">The sequence shown here is derived from an EMBL/GenBank/DDBJ whole genome shotgun (WGS) entry which is preliminary data.</text>
</comment>
<accession>A0AAW2ESP5</accession>
<evidence type="ECO:0000256" key="1">
    <source>
        <dbReference type="SAM" id="MobiDB-lite"/>
    </source>
</evidence>
<feature type="compositionally biased region" description="Polar residues" evidence="1">
    <location>
        <begin position="16"/>
        <end position="27"/>
    </location>
</feature>
<protein>
    <submittedName>
        <fullName evidence="2">Uncharacterized protein</fullName>
    </submittedName>
</protein>
<dbReference type="AlphaFoldDB" id="A0AAW2ESP5"/>
<sequence>MPPRIRKVPGVINEPSPRSLSARSGTRSRGIKRVLIRGPTDSLGLSQRATRGSRDACVVPSQCPLCRGERTHEEGPDPSRHRRKVDSVLMRLDSAEDSPGAYIKLKADATGYCVASPVPAVIQYRGIR</sequence>
<dbReference type="EMBL" id="JADYXP020000017">
    <property type="protein sequence ID" value="KAL0106746.1"/>
    <property type="molecule type" value="Genomic_DNA"/>
</dbReference>
<dbReference type="Proteomes" id="UP001430953">
    <property type="component" value="Unassembled WGS sequence"/>
</dbReference>
<name>A0AAW2ESP5_9HYME</name>
<evidence type="ECO:0000313" key="2">
    <source>
        <dbReference type="EMBL" id="KAL0106746.1"/>
    </source>
</evidence>
<evidence type="ECO:0000313" key="3">
    <source>
        <dbReference type="Proteomes" id="UP001430953"/>
    </source>
</evidence>
<gene>
    <name evidence="2" type="ORF">PUN28_015353</name>
</gene>
<keyword evidence="3" id="KW-1185">Reference proteome</keyword>
<feature type="region of interest" description="Disordered" evidence="1">
    <location>
        <begin position="1"/>
        <end position="28"/>
    </location>
</feature>
<reference evidence="2 3" key="1">
    <citation type="submission" date="2023-03" db="EMBL/GenBank/DDBJ databases">
        <title>High recombination rates correlate with genetic variation in Cardiocondyla obscurior ants.</title>
        <authorList>
            <person name="Errbii M."/>
        </authorList>
    </citation>
    <scope>NUCLEOTIDE SEQUENCE [LARGE SCALE GENOMIC DNA]</scope>
    <source>
        <strain evidence="2">Alpha-2009</strain>
        <tissue evidence="2">Whole body</tissue>
    </source>
</reference>
<proteinExistence type="predicted"/>
<organism evidence="2 3">
    <name type="scientific">Cardiocondyla obscurior</name>
    <dbReference type="NCBI Taxonomy" id="286306"/>
    <lineage>
        <taxon>Eukaryota</taxon>
        <taxon>Metazoa</taxon>
        <taxon>Ecdysozoa</taxon>
        <taxon>Arthropoda</taxon>
        <taxon>Hexapoda</taxon>
        <taxon>Insecta</taxon>
        <taxon>Pterygota</taxon>
        <taxon>Neoptera</taxon>
        <taxon>Endopterygota</taxon>
        <taxon>Hymenoptera</taxon>
        <taxon>Apocrita</taxon>
        <taxon>Aculeata</taxon>
        <taxon>Formicoidea</taxon>
        <taxon>Formicidae</taxon>
        <taxon>Myrmicinae</taxon>
        <taxon>Cardiocondyla</taxon>
    </lineage>
</organism>